<dbReference type="GO" id="GO:0004065">
    <property type="term" value="F:arylsulfatase activity"/>
    <property type="evidence" value="ECO:0007669"/>
    <property type="project" value="TreeGrafter"/>
</dbReference>
<evidence type="ECO:0000256" key="3">
    <source>
        <dbReference type="ARBA" id="ARBA00022801"/>
    </source>
</evidence>
<comment type="similarity">
    <text evidence="1">Belongs to the sulfatase family.</text>
</comment>
<gene>
    <name evidence="6" type="ORF">DFR60_110179</name>
</gene>
<evidence type="ECO:0000313" key="6">
    <source>
        <dbReference type="EMBL" id="PXX51472.1"/>
    </source>
</evidence>
<dbReference type="GO" id="GO:0046872">
    <property type="term" value="F:metal ion binding"/>
    <property type="evidence" value="ECO:0007669"/>
    <property type="project" value="UniProtKB-KW"/>
</dbReference>
<evidence type="ECO:0000259" key="5">
    <source>
        <dbReference type="Pfam" id="PF00884"/>
    </source>
</evidence>
<evidence type="ECO:0000256" key="4">
    <source>
        <dbReference type="ARBA" id="ARBA00022837"/>
    </source>
</evidence>
<dbReference type="InterPro" id="IPR000917">
    <property type="entry name" value="Sulfatase_N"/>
</dbReference>
<protein>
    <submittedName>
        <fullName evidence="6">Putative sulfatase</fullName>
    </submittedName>
</protein>
<dbReference type="InterPro" id="IPR024607">
    <property type="entry name" value="Sulfatase_CS"/>
</dbReference>
<dbReference type="RefSeq" id="WP_110324299.1">
    <property type="nucleotide sequence ID" value="NZ_QJKD01000010.1"/>
</dbReference>
<evidence type="ECO:0000313" key="7">
    <source>
        <dbReference type="Proteomes" id="UP000248057"/>
    </source>
</evidence>
<accession>A0A2V3Y3D1</accession>
<dbReference type="Pfam" id="PF00884">
    <property type="entry name" value="Sulfatase"/>
    <property type="match status" value="1"/>
</dbReference>
<dbReference type="GeneID" id="86063039"/>
<dbReference type="PROSITE" id="PS00523">
    <property type="entry name" value="SULFATASE_1"/>
    <property type="match status" value="1"/>
</dbReference>
<dbReference type="InterPro" id="IPR017850">
    <property type="entry name" value="Alkaline_phosphatase_core_sf"/>
</dbReference>
<reference evidence="6 7" key="1">
    <citation type="submission" date="2018-05" db="EMBL/GenBank/DDBJ databases">
        <title>Genomic Encyclopedia of Type Strains, Phase IV (KMG-IV): sequencing the most valuable type-strain genomes for metagenomic binning, comparative biology and taxonomic classification.</title>
        <authorList>
            <person name="Goeker M."/>
        </authorList>
    </citation>
    <scope>NUCLEOTIDE SEQUENCE [LARGE SCALE GENOMIC DNA]</scope>
    <source>
        <strain evidence="6 7">DSM 24995</strain>
    </source>
</reference>
<dbReference type="PANTHER" id="PTHR42693">
    <property type="entry name" value="ARYLSULFATASE FAMILY MEMBER"/>
    <property type="match status" value="1"/>
</dbReference>
<name>A0A2V3Y3D1_9FIRM</name>
<keyword evidence="3" id="KW-0378">Hydrolase</keyword>
<dbReference type="Proteomes" id="UP000248057">
    <property type="component" value="Unassembled WGS sequence"/>
</dbReference>
<dbReference type="InterPro" id="IPR050738">
    <property type="entry name" value="Sulfatase"/>
</dbReference>
<evidence type="ECO:0000256" key="1">
    <source>
        <dbReference type="ARBA" id="ARBA00008779"/>
    </source>
</evidence>
<dbReference type="AlphaFoldDB" id="A0A2V3Y3D1"/>
<dbReference type="SUPFAM" id="SSF53649">
    <property type="entry name" value="Alkaline phosphatase-like"/>
    <property type="match status" value="1"/>
</dbReference>
<dbReference type="EMBL" id="QJKD01000010">
    <property type="protein sequence ID" value="PXX51472.1"/>
    <property type="molecule type" value="Genomic_DNA"/>
</dbReference>
<comment type="caution">
    <text evidence="6">The sequence shown here is derived from an EMBL/GenBank/DDBJ whole genome shotgun (WGS) entry which is preliminary data.</text>
</comment>
<keyword evidence="2" id="KW-0479">Metal-binding</keyword>
<organism evidence="6 7">
    <name type="scientific">Hungatella effluvii</name>
    <dbReference type="NCBI Taxonomy" id="1096246"/>
    <lineage>
        <taxon>Bacteria</taxon>
        <taxon>Bacillati</taxon>
        <taxon>Bacillota</taxon>
        <taxon>Clostridia</taxon>
        <taxon>Lachnospirales</taxon>
        <taxon>Lachnospiraceae</taxon>
        <taxon>Hungatella</taxon>
    </lineage>
</organism>
<proteinExistence type="inferred from homology"/>
<feature type="domain" description="Sulfatase N-terminal" evidence="5">
    <location>
        <begin position="2"/>
        <end position="339"/>
    </location>
</feature>
<dbReference type="Gene3D" id="3.40.720.10">
    <property type="entry name" value="Alkaline Phosphatase, subunit A"/>
    <property type="match status" value="1"/>
</dbReference>
<sequence length="450" mass="51107">MKNVLIIYADQLRRDVLSCYGGREILTPNIDLIAKEGVLLEECYTSSAVCTPSRGCLMTGRYPHHNGAIRNGVPVGMAEHGFAEAFVRSGYETCYTGKWHLAGHRELGEALGEYNPLGFEKWKYKIEIGHCKSIREENGTVIPGEEVGDSQSYTTDWLADEAIKCLEERDANKPFLHMVSIPDPHQPYSVRSPYNKMFDPLNVEIPVTFYEKDLPDWAEFDEWGRNHYFPRGLFEREGHLRRMKALYLGMVKCVDDNVGKILHYLKENELWANTIIVFTTDHGEYMGEHGLMEKNNLYESVYHLPMVISMPGEGCRGSVNHTYFNAVDFGVTLAGLAGIPYTFETDGCDWSSCLLNGKEGGVRETYIHPSDVPRTGIITANYELAYVGEGWNGGNFKGHILFDRKEDPMQQDNLYGNPNYDDVVKELLEKIRKHHQKYGTPQEALPLEVL</sequence>
<keyword evidence="4" id="KW-0106">Calcium</keyword>
<evidence type="ECO:0000256" key="2">
    <source>
        <dbReference type="ARBA" id="ARBA00022723"/>
    </source>
</evidence>
<dbReference type="PANTHER" id="PTHR42693:SF53">
    <property type="entry name" value="ENDO-4-O-SULFATASE"/>
    <property type="match status" value="1"/>
</dbReference>
<keyword evidence="7" id="KW-1185">Reference proteome</keyword>